<dbReference type="AlphaFoldDB" id="A0A7W9J5T7"/>
<dbReference type="RefSeq" id="WP_184795718.1">
    <property type="nucleotide sequence ID" value="NZ_JACHMY010000001.1"/>
</dbReference>
<dbReference type="Pfam" id="PF01370">
    <property type="entry name" value="Epimerase"/>
    <property type="match status" value="2"/>
</dbReference>
<dbReference type="InterPro" id="IPR036291">
    <property type="entry name" value="NAD(P)-bd_dom_sf"/>
</dbReference>
<evidence type="ECO:0000313" key="3">
    <source>
        <dbReference type="Proteomes" id="UP000549971"/>
    </source>
</evidence>
<name>A0A7W9J5T7_9ACTN</name>
<dbReference type="EC" id="5.1.3.25" evidence="2"/>
<feature type="domain" description="NAD-dependent epimerase/dehydratase" evidence="1">
    <location>
        <begin position="3"/>
        <end position="123"/>
    </location>
</feature>
<evidence type="ECO:0000259" key="1">
    <source>
        <dbReference type="Pfam" id="PF01370"/>
    </source>
</evidence>
<evidence type="ECO:0000313" key="2">
    <source>
        <dbReference type="EMBL" id="MBB5836166.1"/>
    </source>
</evidence>
<gene>
    <name evidence="2" type="ORF">HDA39_002900</name>
</gene>
<organism evidence="2 3">
    <name type="scientific">Kribbella italica</name>
    <dbReference type="NCBI Taxonomy" id="1540520"/>
    <lineage>
        <taxon>Bacteria</taxon>
        <taxon>Bacillati</taxon>
        <taxon>Actinomycetota</taxon>
        <taxon>Actinomycetes</taxon>
        <taxon>Propionibacteriales</taxon>
        <taxon>Kribbellaceae</taxon>
        <taxon>Kribbella</taxon>
    </lineage>
</organism>
<dbReference type="Proteomes" id="UP000549971">
    <property type="component" value="Unassembled WGS sequence"/>
</dbReference>
<comment type="caution">
    <text evidence="2">The sequence shown here is derived from an EMBL/GenBank/DDBJ whole genome shotgun (WGS) entry which is preliminary data.</text>
</comment>
<dbReference type="InterPro" id="IPR050177">
    <property type="entry name" value="Lipid_A_modif_metabolic_enz"/>
</dbReference>
<dbReference type="GO" id="GO:0016853">
    <property type="term" value="F:isomerase activity"/>
    <property type="evidence" value="ECO:0007669"/>
    <property type="project" value="UniProtKB-KW"/>
</dbReference>
<keyword evidence="3" id="KW-1185">Reference proteome</keyword>
<reference evidence="2 3" key="1">
    <citation type="submission" date="2020-08" db="EMBL/GenBank/DDBJ databases">
        <title>Sequencing the genomes of 1000 actinobacteria strains.</title>
        <authorList>
            <person name="Klenk H.-P."/>
        </authorList>
    </citation>
    <scope>NUCLEOTIDE SEQUENCE [LARGE SCALE GENOMIC DNA]</scope>
    <source>
        <strain evidence="2 3">DSM 28967</strain>
    </source>
</reference>
<feature type="domain" description="NAD-dependent epimerase/dehydratase" evidence="1">
    <location>
        <begin position="163"/>
        <end position="273"/>
    </location>
</feature>
<dbReference type="PANTHER" id="PTHR43245">
    <property type="entry name" value="BIFUNCTIONAL POLYMYXIN RESISTANCE PROTEIN ARNA"/>
    <property type="match status" value="1"/>
</dbReference>
<dbReference type="PANTHER" id="PTHR43245:SF13">
    <property type="entry name" value="UDP-D-APIOSE_UDP-D-XYLOSE SYNTHASE 2"/>
    <property type="match status" value="1"/>
</dbReference>
<dbReference type="EMBL" id="JACHMY010000001">
    <property type="protein sequence ID" value="MBB5836166.1"/>
    <property type="molecule type" value="Genomic_DNA"/>
</dbReference>
<keyword evidence="2" id="KW-0413">Isomerase</keyword>
<sequence>MRVLLTGGAGFIGQHVRTQLLAEGHNPVVFDSLRPDVHITPPAIDLTVGDIRDPDAVAAALEGVDVVIHLAAKVGLGVDLDDIDDYVSSNSLGTAVLLKQLAHSKVRNLVYASSMVVYGEGRYECDRHGLVAPGPRRTEDLDAGRFEPPCPICGEQLRPGLVDETAPADPRNTYATTKLNGEHLASTWARETGGRVAALRFHNVYGPGMPRNTPYAGVASLFRSALARGEAPRVYEDGGQRRDFIHVHDIATAVTTAATTVQDAPAFTAYNVGSGTVHTIADLATELATALNGPKPVVTGQYRLGDVRHITASSQRLRDTLGWKPTYDLATGIADLVTR</sequence>
<protein>
    <submittedName>
        <fullName evidence="2">dTDP-L-rhamnose 4-epimerase</fullName>
        <ecNumber evidence="2">5.1.3.25</ecNumber>
    </submittedName>
</protein>
<dbReference type="SUPFAM" id="SSF51735">
    <property type="entry name" value="NAD(P)-binding Rossmann-fold domains"/>
    <property type="match status" value="1"/>
</dbReference>
<proteinExistence type="predicted"/>
<dbReference type="InterPro" id="IPR001509">
    <property type="entry name" value="Epimerase_deHydtase"/>
</dbReference>
<accession>A0A7W9J5T7</accession>
<dbReference type="Gene3D" id="3.40.50.720">
    <property type="entry name" value="NAD(P)-binding Rossmann-like Domain"/>
    <property type="match status" value="1"/>
</dbReference>